<accession>A0A835WAY0</accession>
<organism evidence="1 2">
    <name type="scientific">Chlamydomonas schloesseri</name>
    <dbReference type="NCBI Taxonomy" id="2026947"/>
    <lineage>
        <taxon>Eukaryota</taxon>
        <taxon>Viridiplantae</taxon>
        <taxon>Chlorophyta</taxon>
        <taxon>core chlorophytes</taxon>
        <taxon>Chlorophyceae</taxon>
        <taxon>CS clade</taxon>
        <taxon>Chlamydomonadales</taxon>
        <taxon>Chlamydomonadaceae</taxon>
        <taxon>Chlamydomonas</taxon>
    </lineage>
</organism>
<evidence type="ECO:0000313" key="1">
    <source>
        <dbReference type="EMBL" id="KAG2444040.1"/>
    </source>
</evidence>
<name>A0A835WAY0_9CHLO</name>
<dbReference type="Proteomes" id="UP000613740">
    <property type="component" value="Unassembled WGS sequence"/>
</dbReference>
<reference evidence="1" key="1">
    <citation type="journal article" date="2020" name="bioRxiv">
        <title>Comparative genomics of Chlamydomonas.</title>
        <authorList>
            <person name="Craig R.J."/>
            <person name="Hasan A.R."/>
            <person name="Ness R.W."/>
            <person name="Keightley P.D."/>
        </authorList>
    </citation>
    <scope>NUCLEOTIDE SEQUENCE</scope>
    <source>
        <strain evidence="1">CCAP 11/173</strain>
    </source>
</reference>
<sequence>MRVLLGLQVGNGHHGHHDARQVFMAGPPQMPHMGPPQMRMGLLPLMELHMGPPPMGRPPMWPPPMGPPPMGPPPLGPVMMFPGGNRGFWVS</sequence>
<dbReference type="AlphaFoldDB" id="A0A835WAY0"/>
<comment type="caution">
    <text evidence="1">The sequence shown here is derived from an EMBL/GenBank/DDBJ whole genome shotgun (WGS) entry which is preliminary data.</text>
</comment>
<keyword evidence="2" id="KW-1185">Reference proteome</keyword>
<proteinExistence type="predicted"/>
<gene>
    <name evidence="1" type="ORF">HYH02_009238</name>
</gene>
<evidence type="ECO:0000313" key="2">
    <source>
        <dbReference type="Proteomes" id="UP000613740"/>
    </source>
</evidence>
<protein>
    <submittedName>
        <fullName evidence="1">Uncharacterized protein</fullName>
    </submittedName>
</protein>
<dbReference type="EMBL" id="JAEHOD010000030">
    <property type="protein sequence ID" value="KAG2444040.1"/>
    <property type="molecule type" value="Genomic_DNA"/>
</dbReference>